<evidence type="ECO:0000256" key="1">
    <source>
        <dbReference type="SAM" id="Phobius"/>
    </source>
</evidence>
<accession>A0A254N2T6</accession>
<keyword evidence="3" id="KW-1185">Reference proteome</keyword>
<dbReference type="Proteomes" id="UP000197446">
    <property type="component" value="Unassembled WGS sequence"/>
</dbReference>
<evidence type="ECO:0000313" key="2">
    <source>
        <dbReference type="EMBL" id="OWQ99965.1"/>
    </source>
</evidence>
<evidence type="ECO:0000313" key="3">
    <source>
        <dbReference type="Proteomes" id="UP000197446"/>
    </source>
</evidence>
<reference evidence="2 3" key="1">
    <citation type="journal article" date="2007" name="Int. J. Syst. Evol. Microbiol.">
        <title>Description of Pelomonas aquatica sp. nov. and Pelomonas puraquae sp. nov., isolated from industrial and haemodialysis water.</title>
        <authorList>
            <person name="Gomila M."/>
            <person name="Bowien B."/>
            <person name="Falsen E."/>
            <person name="Moore E.R."/>
            <person name="Lalucat J."/>
        </authorList>
    </citation>
    <scope>NUCLEOTIDE SEQUENCE [LARGE SCALE GENOMIC DNA]</scope>
    <source>
        <strain evidence="2 3">CCUG 52769</strain>
    </source>
</reference>
<sequence>MTLCGAWLVGLGIYFILLRPPLLPEDPRFIGVSLDRLRETAPGLEAWLRIVFTVMGGFMAGAGVLTFFVARRVLPARPRGTAWVIALAGLSTVGLMAVMNFVLHSDFRWLLLAPVLLWLAALALYGREA</sequence>
<dbReference type="EMBL" id="NISI01000019">
    <property type="protein sequence ID" value="OWQ99965.1"/>
    <property type="molecule type" value="Genomic_DNA"/>
</dbReference>
<gene>
    <name evidence="2" type="ORF">CDO81_25875</name>
</gene>
<dbReference type="AlphaFoldDB" id="A0A254N2T6"/>
<feature type="transmembrane region" description="Helical" evidence="1">
    <location>
        <begin position="109"/>
        <end position="126"/>
    </location>
</feature>
<keyword evidence="1" id="KW-0812">Transmembrane</keyword>
<comment type="caution">
    <text evidence="2">The sequence shown here is derived from an EMBL/GenBank/DDBJ whole genome shotgun (WGS) entry which is preliminary data.</text>
</comment>
<dbReference type="OrthoDB" id="8854344at2"/>
<name>A0A254N2T6_9BURK</name>
<protein>
    <recommendedName>
        <fullName evidence="4">DUF4345 domain-containing protein</fullName>
    </recommendedName>
</protein>
<feature type="transmembrane region" description="Helical" evidence="1">
    <location>
        <begin position="48"/>
        <end position="70"/>
    </location>
</feature>
<evidence type="ECO:0008006" key="4">
    <source>
        <dbReference type="Google" id="ProtNLM"/>
    </source>
</evidence>
<keyword evidence="1" id="KW-0472">Membrane</keyword>
<proteinExistence type="predicted"/>
<keyword evidence="1" id="KW-1133">Transmembrane helix</keyword>
<feature type="transmembrane region" description="Helical" evidence="1">
    <location>
        <begin position="82"/>
        <end position="103"/>
    </location>
</feature>
<organism evidence="2 3">
    <name type="scientific">Roseateles puraquae</name>
    <dbReference type="NCBI Taxonomy" id="431059"/>
    <lineage>
        <taxon>Bacteria</taxon>
        <taxon>Pseudomonadati</taxon>
        <taxon>Pseudomonadota</taxon>
        <taxon>Betaproteobacteria</taxon>
        <taxon>Burkholderiales</taxon>
        <taxon>Sphaerotilaceae</taxon>
        <taxon>Roseateles</taxon>
    </lineage>
</organism>